<gene>
    <name evidence="16" type="primary">109541499</name>
    <name evidence="12" type="synonym">inx</name>
    <name evidence="15" type="ORF">D910_06990</name>
    <name evidence="14" type="ORF">YQE_09603</name>
</gene>
<evidence type="ECO:0000256" key="9">
    <source>
        <dbReference type="ARBA" id="ARBA00023065"/>
    </source>
</evidence>
<dbReference type="KEGG" id="dpa:109541499"/>
<keyword evidence="5 12" id="KW-0812">Transmembrane</keyword>
<feature type="transmembrane region" description="Helical" evidence="12">
    <location>
        <begin position="108"/>
        <end position="130"/>
    </location>
</feature>
<evidence type="ECO:0000256" key="8">
    <source>
        <dbReference type="ARBA" id="ARBA00022989"/>
    </source>
</evidence>
<keyword evidence="7" id="KW-0965">Cell junction</keyword>
<evidence type="ECO:0000256" key="4">
    <source>
        <dbReference type="ARBA" id="ARBA00022475"/>
    </source>
</evidence>
<keyword evidence="11 12" id="KW-0407">Ion channel</keyword>
<dbReference type="OMA" id="LGDWWIL"/>
<evidence type="ECO:0000313" key="18">
    <source>
        <dbReference type="Proteomes" id="UP000030742"/>
    </source>
</evidence>
<dbReference type="EMBL" id="BT126665">
    <property type="protein sequence ID" value="AEE61628.1"/>
    <property type="molecule type" value="mRNA"/>
</dbReference>
<dbReference type="EMBL" id="KB632184">
    <property type="protein sequence ID" value="ERL89625.1"/>
    <property type="molecule type" value="Genomic_DNA"/>
</dbReference>
<evidence type="ECO:0000313" key="15">
    <source>
        <dbReference type="EMBL" id="ERL89625.1"/>
    </source>
</evidence>
<dbReference type="GO" id="GO:0034220">
    <property type="term" value="P:monoatomic ion transmembrane transport"/>
    <property type="evidence" value="ECO:0007669"/>
    <property type="project" value="UniProtKB-KW"/>
</dbReference>
<comment type="function">
    <text evidence="12">Structural component of the gap junctions.</text>
</comment>
<comment type="subcellular location">
    <subcellularLocation>
        <location evidence="1">Cell junction</location>
        <location evidence="1">Gap junction</location>
    </subcellularLocation>
    <subcellularLocation>
        <location evidence="2 12">Cell membrane</location>
        <topology evidence="2 12">Multi-pass membrane protein</topology>
    </subcellularLocation>
</comment>
<dbReference type="STRING" id="77166.J3JTV6"/>
<evidence type="ECO:0000256" key="5">
    <source>
        <dbReference type="ARBA" id="ARBA00022692"/>
    </source>
</evidence>
<evidence type="ECO:0000313" key="13">
    <source>
        <dbReference type="EMBL" id="AEE61628.1"/>
    </source>
</evidence>
<dbReference type="PROSITE" id="PS51013">
    <property type="entry name" value="PANNEXIN"/>
    <property type="match status" value="1"/>
</dbReference>
<evidence type="ECO:0000256" key="10">
    <source>
        <dbReference type="ARBA" id="ARBA00023136"/>
    </source>
</evidence>
<reference evidence="13" key="1">
    <citation type="journal article" date="2012" name="Insect Biochem. Mol. Biol.">
        <title>Transcriptome and full-length cDNA resources for the mountain pine beetle, Dendroctonus ponderosae Hopkins, a major insect pest of pine forests.</title>
        <authorList>
            <person name="Keeling C.I."/>
            <person name="Henderson H."/>
            <person name="Li M."/>
            <person name="Yuen M."/>
            <person name="Clark E.L."/>
            <person name="Fraser J.D."/>
            <person name="Huber D.P."/>
            <person name="Liao N.Y."/>
            <person name="Roderick Docking T."/>
            <person name="Birol I."/>
            <person name="Chan S.K."/>
            <person name="Taylor G.A."/>
            <person name="Palmquist D."/>
            <person name="Jones S.J."/>
            <person name="Bohlmann J."/>
        </authorList>
    </citation>
    <scope>NUCLEOTIDE SEQUENCE</scope>
    <source>
        <tissue evidence="13">Midgut and adhering fatbody of emerged adults of both sexes 1</tissue>
    </source>
</reference>
<protein>
    <recommendedName>
        <fullName evidence="12">Innexin</fullName>
    </recommendedName>
</protein>
<keyword evidence="3 12" id="KW-0813">Transport</keyword>
<dbReference type="OrthoDB" id="5867527at2759"/>
<evidence type="ECO:0000313" key="14">
    <source>
        <dbReference type="EMBL" id="ENN73825.1"/>
    </source>
</evidence>
<dbReference type="InterPro" id="IPR000990">
    <property type="entry name" value="Innexin"/>
</dbReference>
<evidence type="ECO:0000256" key="11">
    <source>
        <dbReference type="ARBA" id="ARBA00023303"/>
    </source>
</evidence>
<evidence type="ECO:0000256" key="6">
    <source>
        <dbReference type="ARBA" id="ARBA00022868"/>
    </source>
</evidence>
<evidence type="ECO:0000256" key="3">
    <source>
        <dbReference type="ARBA" id="ARBA00022448"/>
    </source>
</evidence>
<evidence type="ECO:0000313" key="17">
    <source>
        <dbReference type="Proteomes" id="UP000019118"/>
    </source>
</evidence>
<keyword evidence="4" id="KW-1003">Cell membrane</keyword>
<keyword evidence="10 12" id="KW-0472">Membrane</keyword>
<dbReference type="EMBL" id="KB741112">
    <property type="protein sequence ID" value="ENN73825.1"/>
    <property type="molecule type" value="Genomic_DNA"/>
</dbReference>
<comment type="similarity">
    <text evidence="12">Belongs to the pannexin family.</text>
</comment>
<dbReference type="PANTHER" id="PTHR11893:SF39">
    <property type="entry name" value="INNEXIN INX1"/>
    <property type="match status" value="1"/>
</dbReference>
<dbReference type="AlphaFoldDB" id="J3JTV6"/>
<dbReference type="GO" id="GO:0005921">
    <property type="term" value="C:gap junction"/>
    <property type="evidence" value="ECO:0007669"/>
    <property type="project" value="UniProtKB-SubCell"/>
</dbReference>
<dbReference type="PRINTS" id="PR01262">
    <property type="entry name" value="INNEXIN"/>
</dbReference>
<keyword evidence="6" id="KW-0303">Gap junction</keyword>
<dbReference type="Proteomes" id="UP000030742">
    <property type="component" value="Unassembled WGS sequence"/>
</dbReference>
<sequence length="362" mass="42231">MYKLLGGLANYLKYQDIVTDCAIFRMHNLFTTALLMGCSIIVTATQYVGNPIQCIVDGLPTHVVNTYCWISSTFTMPDAFRRQVGTEVAHPGLANDFNDQDAQKFYTYYQWVCFVLFFQAIACYTPKVIWGSFENGLMRMLVMGLNVGVCSERTKNIKKEIILEYLAQHVKRHNLYALRYWGCECLCLINIIVQMWCMNRFFDGEFLSYGLRVMNYSEQVQEDRIDPMVYVFPRVTKCIFHKYGPSGSIQKHDSMCILPLNIVNEKTYIFIWFWFVILLSMLTLLVIYRVLIIAMPKIRPRILHAKHRSIPIETCEALCRKVDLGDWWILMMLGTNLDPLIYRDVVAELVKKIDSSHTNQYR</sequence>
<evidence type="ECO:0000313" key="16">
    <source>
        <dbReference type="EnsemblMetazoa" id="XP_019765923.1"/>
    </source>
</evidence>
<evidence type="ECO:0000256" key="1">
    <source>
        <dbReference type="ARBA" id="ARBA00004610"/>
    </source>
</evidence>
<evidence type="ECO:0000256" key="7">
    <source>
        <dbReference type="ARBA" id="ARBA00022949"/>
    </source>
</evidence>
<keyword evidence="9 12" id="KW-0406">Ion transport</keyword>
<keyword evidence="8 12" id="KW-1133">Transmembrane helix</keyword>
<evidence type="ECO:0000256" key="2">
    <source>
        <dbReference type="ARBA" id="ARBA00004651"/>
    </source>
</evidence>
<dbReference type="Pfam" id="PF00876">
    <property type="entry name" value="Innexin"/>
    <property type="match status" value="1"/>
</dbReference>
<dbReference type="GO" id="GO:0005243">
    <property type="term" value="F:gap junction channel activity"/>
    <property type="evidence" value="ECO:0007669"/>
    <property type="project" value="TreeGrafter"/>
</dbReference>
<comment type="caution">
    <text evidence="12">Lacks conserved residue(s) required for the propagation of feature annotation.</text>
</comment>
<proteinExistence type="evidence at transcript level"/>
<feature type="transmembrane region" description="Helical" evidence="12">
    <location>
        <begin position="269"/>
        <end position="291"/>
    </location>
</feature>
<dbReference type="EnsemblMetazoa" id="XM_019910364.1">
    <property type="protein sequence ID" value="XP_019765923.1"/>
    <property type="gene ID" value="LOC109541499"/>
</dbReference>
<dbReference type="GO" id="GO:0005886">
    <property type="term" value="C:plasma membrane"/>
    <property type="evidence" value="ECO:0007669"/>
    <property type="project" value="UniProtKB-SubCell"/>
</dbReference>
<organism evidence="13">
    <name type="scientific">Dendroctonus ponderosae</name>
    <name type="common">Mountain pine beetle</name>
    <dbReference type="NCBI Taxonomy" id="77166"/>
    <lineage>
        <taxon>Eukaryota</taxon>
        <taxon>Metazoa</taxon>
        <taxon>Ecdysozoa</taxon>
        <taxon>Arthropoda</taxon>
        <taxon>Hexapoda</taxon>
        <taxon>Insecta</taxon>
        <taxon>Pterygota</taxon>
        <taxon>Neoptera</taxon>
        <taxon>Endopterygota</taxon>
        <taxon>Coleoptera</taxon>
        <taxon>Polyphaga</taxon>
        <taxon>Cucujiformia</taxon>
        <taxon>Curculionidae</taxon>
        <taxon>Scolytinae</taxon>
        <taxon>Dendroctonus</taxon>
    </lineage>
</organism>
<feature type="transmembrane region" description="Helical" evidence="12">
    <location>
        <begin position="181"/>
        <end position="202"/>
    </location>
</feature>
<keyword evidence="17" id="KW-1185">Reference proteome</keyword>
<dbReference type="Proteomes" id="UP000019118">
    <property type="component" value="Unassembled WGS sequence"/>
</dbReference>
<reference evidence="16" key="3">
    <citation type="submission" date="2024-08" db="UniProtKB">
        <authorList>
            <consortium name="EnsemblMetazoa"/>
        </authorList>
    </citation>
    <scope>IDENTIFICATION</scope>
</reference>
<accession>J3JTV6</accession>
<reference evidence="17 18" key="2">
    <citation type="journal article" date="2013" name="Genome Biol.">
        <title>Draft genome of the mountain pine beetle, Dendroctonus ponderosae Hopkins, a major forest pest.</title>
        <authorList>
            <person name="Keeling C.I."/>
            <person name="Yuen M.M."/>
            <person name="Liao N.Y."/>
            <person name="Docking T.R."/>
            <person name="Chan S.K."/>
            <person name="Taylor G.A."/>
            <person name="Palmquist D.L."/>
            <person name="Jackman S.D."/>
            <person name="Nguyen A."/>
            <person name="Li M."/>
            <person name="Henderson H."/>
            <person name="Janes J.K."/>
            <person name="Zhao Y."/>
            <person name="Pandoh P."/>
            <person name="Moore R."/>
            <person name="Sperling F.A."/>
            <person name="Huber D.P."/>
            <person name="Birol I."/>
            <person name="Jones S.J."/>
            <person name="Bohlmann J."/>
        </authorList>
    </citation>
    <scope>NUCLEOTIDE SEQUENCE</scope>
</reference>
<dbReference type="HOGENOM" id="CLU_035763_1_1_1"/>
<name>J3JTV6_DENPD</name>
<evidence type="ECO:0000256" key="12">
    <source>
        <dbReference type="RuleBase" id="RU010713"/>
    </source>
</evidence>
<dbReference type="PANTHER" id="PTHR11893">
    <property type="entry name" value="INNEXIN"/>
    <property type="match status" value="1"/>
</dbReference>